<reference evidence="3 4" key="1">
    <citation type="submission" date="2024-02" db="EMBL/GenBank/DDBJ databases">
        <title>High-quality chromosome-scale genome assembly of Pensacola bahiagrass (Paspalum notatum Flugge var. saurae).</title>
        <authorList>
            <person name="Vega J.M."/>
            <person name="Podio M."/>
            <person name="Orjuela J."/>
            <person name="Siena L.A."/>
            <person name="Pessino S.C."/>
            <person name="Combes M.C."/>
            <person name="Mariac C."/>
            <person name="Albertini E."/>
            <person name="Pupilli F."/>
            <person name="Ortiz J.P.A."/>
            <person name="Leblanc O."/>
        </authorList>
    </citation>
    <scope>NUCLEOTIDE SEQUENCE [LARGE SCALE GENOMIC DNA]</scope>
    <source>
        <strain evidence="3">R1</strain>
        <tissue evidence="3">Leaf</tissue>
    </source>
</reference>
<dbReference type="PANTHER" id="PTHR23272">
    <property type="entry name" value="BED FINGER-RELATED"/>
    <property type="match status" value="1"/>
</dbReference>
<keyword evidence="4" id="KW-1185">Reference proteome</keyword>
<evidence type="ECO:0000313" key="3">
    <source>
        <dbReference type="EMBL" id="WVZ63553.1"/>
    </source>
</evidence>
<sequence length="88" mass="9853">MAEEQCTKYPILSTMARDFLAIPLSTVSSEAAFSCSGRMLGDHRSSLALEMLKALVCAKDWLFRTKDSDSEEGQEWNVNPQEELDHGK</sequence>
<organism evidence="3 4">
    <name type="scientific">Paspalum notatum var. saurae</name>
    <dbReference type="NCBI Taxonomy" id="547442"/>
    <lineage>
        <taxon>Eukaryota</taxon>
        <taxon>Viridiplantae</taxon>
        <taxon>Streptophyta</taxon>
        <taxon>Embryophyta</taxon>
        <taxon>Tracheophyta</taxon>
        <taxon>Spermatophyta</taxon>
        <taxon>Magnoliopsida</taxon>
        <taxon>Liliopsida</taxon>
        <taxon>Poales</taxon>
        <taxon>Poaceae</taxon>
        <taxon>PACMAD clade</taxon>
        <taxon>Panicoideae</taxon>
        <taxon>Andropogonodae</taxon>
        <taxon>Paspaleae</taxon>
        <taxon>Paspalinae</taxon>
        <taxon>Paspalum</taxon>
    </lineage>
</organism>
<evidence type="ECO:0000259" key="2">
    <source>
        <dbReference type="Pfam" id="PF05699"/>
    </source>
</evidence>
<dbReference type="PANTHER" id="PTHR23272:SF181">
    <property type="entry name" value="OS01G0802400 PROTEIN"/>
    <property type="match status" value="1"/>
</dbReference>
<dbReference type="Pfam" id="PF05699">
    <property type="entry name" value="Dimer_Tnp_hAT"/>
    <property type="match status" value="1"/>
</dbReference>
<accession>A0AAQ3WJB8</accession>
<feature type="domain" description="HAT C-terminal dimerisation" evidence="2">
    <location>
        <begin position="5"/>
        <end position="62"/>
    </location>
</feature>
<name>A0AAQ3WJB8_PASNO</name>
<dbReference type="AlphaFoldDB" id="A0AAQ3WJB8"/>
<evidence type="ECO:0000313" key="4">
    <source>
        <dbReference type="Proteomes" id="UP001341281"/>
    </source>
</evidence>
<evidence type="ECO:0000256" key="1">
    <source>
        <dbReference type="SAM" id="MobiDB-lite"/>
    </source>
</evidence>
<dbReference type="GO" id="GO:0046983">
    <property type="term" value="F:protein dimerization activity"/>
    <property type="evidence" value="ECO:0007669"/>
    <property type="project" value="InterPro"/>
</dbReference>
<dbReference type="EMBL" id="CP144747">
    <property type="protein sequence ID" value="WVZ63553.1"/>
    <property type="molecule type" value="Genomic_DNA"/>
</dbReference>
<dbReference type="InterPro" id="IPR012337">
    <property type="entry name" value="RNaseH-like_sf"/>
</dbReference>
<gene>
    <name evidence="3" type="ORF">U9M48_013176</name>
</gene>
<dbReference type="Proteomes" id="UP001341281">
    <property type="component" value="Chromosome 03"/>
</dbReference>
<dbReference type="InterPro" id="IPR008906">
    <property type="entry name" value="HATC_C_dom"/>
</dbReference>
<feature type="region of interest" description="Disordered" evidence="1">
    <location>
        <begin position="67"/>
        <end position="88"/>
    </location>
</feature>
<proteinExistence type="predicted"/>
<protein>
    <recommendedName>
        <fullName evidence="2">HAT C-terminal dimerisation domain-containing protein</fullName>
    </recommendedName>
</protein>
<dbReference type="SUPFAM" id="SSF53098">
    <property type="entry name" value="Ribonuclease H-like"/>
    <property type="match status" value="1"/>
</dbReference>